<comment type="function">
    <text evidence="7">May be a cell surface adhesion protein.</text>
</comment>
<keyword evidence="5 9" id="KW-0732">Signal</keyword>
<evidence type="ECO:0000313" key="11">
    <source>
        <dbReference type="EMBL" id="KAK7836540.1"/>
    </source>
</evidence>
<keyword evidence="4" id="KW-0325">Glycoprotein</keyword>
<feature type="signal peptide" evidence="9">
    <location>
        <begin position="1"/>
        <end position="28"/>
    </location>
</feature>
<evidence type="ECO:0000256" key="5">
    <source>
        <dbReference type="ARBA" id="ARBA00022729"/>
    </source>
</evidence>
<feature type="domain" description="FAS1" evidence="10">
    <location>
        <begin position="40"/>
        <end position="169"/>
    </location>
</feature>
<dbReference type="SUPFAM" id="SSF82153">
    <property type="entry name" value="FAS1 domain"/>
    <property type="match status" value="1"/>
</dbReference>
<feature type="region of interest" description="Disordered" evidence="8">
    <location>
        <begin position="180"/>
        <end position="249"/>
    </location>
</feature>
<dbReference type="EMBL" id="PKMF04000350">
    <property type="protein sequence ID" value="KAK7836540.1"/>
    <property type="molecule type" value="Genomic_DNA"/>
</dbReference>
<dbReference type="GO" id="GO:0005886">
    <property type="term" value="C:plasma membrane"/>
    <property type="evidence" value="ECO:0007669"/>
    <property type="project" value="UniProtKB-SubCell"/>
</dbReference>
<keyword evidence="12" id="KW-1185">Reference proteome</keyword>
<dbReference type="PANTHER" id="PTHR32077">
    <property type="entry name" value="FASCICLIN-LIKE ARABINOGALACTAN PROTEIN"/>
    <property type="match status" value="1"/>
</dbReference>
<dbReference type="InterPro" id="IPR036378">
    <property type="entry name" value="FAS1_dom_sf"/>
</dbReference>
<keyword evidence="4" id="KW-0336">GPI-anchor</keyword>
<evidence type="ECO:0000256" key="2">
    <source>
        <dbReference type="ARBA" id="ARBA00007843"/>
    </source>
</evidence>
<dbReference type="AlphaFoldDB" id="A0AAW0KAZ2"/>
<evidence type="ECO:0000256" key="6">
    <source>
        <dbReference type="ARBA" id="ARBA00023136"/>
    </source>
</evidence>
<feature type="compositionally biased region" description="Polar residues" evidence="8">
    <location>
        <begin position="235"/>
        <end position="249"/>
    </location>
</feature>
<organism evidence="11 12">
    <name type="scientific">Quercus suber</name>
    <name type="common">Cork oak</name>
    <dbReference type="NCBI Taxonomy" id="58331"/>
    <lineage>
        <taxon>Eukaryota</taxon>
        <taxon>Viridiplantae</taxon>
        <taxon>Streptophyta</taxon>
        <taxon>Embryophyta</taxon>
        <taxon>Tracheophyta</taxon>
        <taxon>Spermatophyta</taxon>
        <taxon>Magnoliopsida</taxon>
        <taxon>eudicotyledons</taxon>
        <taxon>Gunneridae</taxon>
        <taxon>Pentapetalae</taxon>
        <taxon>rosids</taxon>
        <taxon>fabids</taxon>
        <taxon>Fagales</taxon>
        <taxon>Fagaceae</taxon>
        <taxon>Quercus</taxon>
    </lineage>
</organism>
<evidence type="ECO:0000256" key="7">
    <source>
        <dbReference type="ARBA" id="ARBA00024686"/>
    </source>
</evidence>
<evidence type="ECO:0000313" key="12">
    <source>
        <dbReference type="Proteomes" id="UP000237347"/>
    </source>
</evidence>
<comment type="similarity">
    <text evidence="2">Belongs to the fasciclin-like AGP family.</text>
</comment>
<dbReference type="Gene3D" id="2.30.180.10">
    <property type="entry name" value="FAS1 domain"/>
    <property type="match status" value="1"/>
</dbReference>
<keyword evidence="4" id="KW-0449">Lipoprotein</keyword>
<sequence length="249" mass="25997">MASTTLSLILIILNIQLLLLLLSPQTQAQTSAPAPSPSGPLNLTAILEKNGQYSTLIRLLQETQTDTQIPNQLNNSAQGLSFFAPTDNAFNNLPSGALNGLKTRTNLTDLLTVINPVPTQASGTNGNWGLNFTGQGNQVNVSTGIDSTQINNALRQQPPLAVYQVDKLKVLLPEELFGAKSPASAPPQAKAPSSSSNNSTNTSAPFPATSAGGRNVSLLNKAKGEARIDQGVGTELQSESKASNTIGRG</sequence>
<comment type="caution">
    <text evidence="11">The sequence shown here is derived from an EMBL/GenBank/DDBJ whole genome shotgun (WGS) entry which is preliminary data.</text>
</comment>
<proteinExistence type="inferred from homology"/>
<feature type="compositionally biased region" description="Low complexity" evidence="8">
    <location>
        <begin position="180"/>
        <end position="205"/>
    </location>
</feature>
<reference evidence="11 12" key="1">
    <citation type="journal article" date="2018" name="Sci. Data">
        <title>The draft genome sequence of cork oak.</title>
        <authorList>
            <person name="Ramos A.M."/>
            <person name="Usie A."/>
            <person name="Barbosa P."/>
            <person name="Barros P.M."/>
            <person name="Capote T."/>
            <person name="Chaves I."/>
            <person name="Simoes F."/>
            <person name="Abreu I."/>
            <person name="Carrasquinho I."/>
            <person name="Faro C."/>
            <person name="Guimaraes J.B."/>
            <person name="Mendonca D."/>
            <person name="Nobrega F."/>
            <person name="Rodrigues L."/>
            <person name="Saibo N.J.M."/>
            <person name="Varela M.C."/>
            <person name="Egas C."/>
            <person name="Matos J."/>
            <person name="Miguel C.M."/>
            <person name="Oliveira M.M."/>
            <person name="Ricardo C.P."/>
            <person name="Goncalves S."/>
        </authorList>
    </citation>
    <scope>NUCLEOTIDE SEQUENCE [LARGE SCALE GENOMIC DNA]</scope>
    <source>
        <strain evidence="12">cv. HL8</strain>
    </source>
</reference>
<evidence type="ECO:0000256" key="3">
    <source>
        <dbReference type="ARBA" id="ARBA00022475"/>
    </source>
</evidence>
<evidence type="ECO:0000259" key="10">
    <source>
        <dbReference type="PROSITE" id="PS50213"/>
    </source>
</evidence>
<evidence type="ECO:0000256" key="1">
    <source>
        <dbReference type="ARBA" id="ARBA00004609"/>
    </source>
</evidence>
<keyword evidence="6" id="KW-0472">Membrane</keyword>
<dbReference type="Pfam" id="PF02469">
    <property type="entry name" value="Fasciclin"/>
    <property type="match status" value="1"/>
</dbReference>
<feature type="chain" id="PRO_5043429768" evidence="9">
    <location>
        <begin position="29"/>
        <end position="249"/>
    </location>
</feature>
<evidence type="ECO:0000256" key="8">
    <source>
        <dbReference type="SAM" id="MobiDB-lite"/>
    </source>
</evidence>
<evidence type="ECO:0000256" key="4">
    <source>
        <dbReference type="ARBA" id="ARBA00022622"/>
    </source>
</evidence>
<keyword evidence="3" id="KW-1003">Cell membrane</keyword>
<dbReference type="InterPro" id="IPR000782">
    <property type="entry name" value="FAS1_domain"/>
</dbReference>
<accession>A0AAW0KAZ2</accession>
<gene>
    <name evidence="11" type="primary">FLA6</name>
    <name evidence="11" type="ORF">CFP56_022383</name>
</gene>
<dbReference type="InterPro" id="IPR045003">
    <property type="entry name" value="FLA_A"/>
</dbReference>
<evidence type="ECO:0000256" key="9">
    <source>
        <dbReference type="SAM" id="SignalP"/>
    </source>
</evidence>
<comment type="subcellular location">
    <subcellularLocation>
        <location evidence="1">Cell membrane</location>
        <topology evidence="1">Lipid-anchor</topology>
        <topology evidence="1">GPI-anchor</topology>
    </subcellularLocation>
</comment>
<dbReference type="GO" id="GO:0098552">
    <property type="term" value="C:side of membrane"/>
    <property type="evidence" value="ECO:0007669"/>
    <property type="project" value="UniProtKB-KW"/>
</dbReference>
<dbReference type="GO" id="GO:0009834">
    <property type="term" value="P:plant-type secondary cell wall biogenesis"/>
    <property type="evidence" value="ECO:0007669"/>
    <property type="project" value="TreeGrafter"/>
</dbReference>
<protein>
    <submittedName>
        <fullName evidence="11">Fasciclin-like arabinogalactan protein 6</fullName>
    </submittedName>
</protein>
<dbReference type="SMART" id="SM00554">
    <property type="entry name" value="FAS1"/>
    <property type="match status" value="1"/>
</dbReference>
<name>A0AAW0KAZ2_QUESU</name>
<dbReference type="PROSITE" id="PS50213">
    <property type="entry name" value="FAS1"/>
    <property type="match status" value="1"/>
</dbReference>
<dbReference type="PANTHER" id="PTHR32077:SF54">
    <property type="entry name" value="FASCICLIN-LIKE ARABINOGALACTAN PROTEIN 13-RELATED"/>
    <property type="match status" value="1"/>
</dbReference>
<dbReference type="Proteomes" id="UP000237347">
    <property type="component" value="Unassembled WGS sequence"/>
</dbReference>